<protein>
    <submittedName>
        <fullName evidence="1">Major capsid protein, N4-gp56 family</fullName>
    </submittedName>
</protein>
<dbReference type="AlphaFoldDB" id="A0A1H7IP57"/>
<proteinExistence type="predicted"/>
<dbReference type="STRING" id="1233.SAMN05216387_102250"/>
<sequence length="423" mass="45164">MAETNVGSGSSLAVKYYSAALFANTLKGATAMENLVGQVEPTAAMEKMAGQTQPGMPIVRIDNLTKNAGDTVSLDLVDTISGEPLMGDVNREGRGSALSFSSMDVRVDLSSKVVDAGGSMSQQRTKHQLREIALAQLSGYFPRLASQTSLVHLAGARGSQTGTDWTIPLQSGSNFASIMVNPVKAPTYNRHFVVNGAGLTAGGQQLGSIVSTDALKLVHLDLLRKKLDDMDQPLQSVQLAGDRAAQTSKMWVFLATPNQYSVLLTEGSLRAFQQNAVNRAAYLDVRHPLFAGEVGMWNGILVIKNERAIRFLPAETTKIVTAANAPTATETDQQINTALTAGYAVERGLLLGAQALGVAYGRTKVSGMQYGWKEHWYNFESNLEVMGEKVCGHAKIRMSIDDGTGSKIPTDFGVIAVDSAVPL</sequence>
<keyword evidence="2" id="KW-1185">Reference proteome</keyword>
<accession>A0A1H7IP57</accession>
<dbReference type="Proteomes" id="UP000198620">
    <property type="component" value="Unassembled WGS sequence"/>
</dbReference>
<dbReference type="EMBL" id="FOBH01000002">
    <property type="protein sequence ID" value="SEK64226.1"/>
    <property type="molecule type" value="Genomic_DNA"/>
</dbReference>
<dbReference type="Pfam" id="PF13252">
    <property type="entry name" value="Phage_capsid_3"/>
    <property type="match status" value="1"/>
</dbReference>
<reference evidence="1 2" key="1">
    <citation type="submission" date="2016-10" db="EMBL/GenBank/DDBJ databases">
        <authorList>
            <person name="de Groot N.N."/>
        </authorList>
    </citation>
    <scope>NUCLEOTIDE SEQUENCE [LARGE SCALE GENOMIC DNA]</scope>
    <source>
        <strain evidence="1 2">Nv1</strain>
    </source>
</reference>
<dbReference type="InterPro" id="IPR025267">
    <property type="entry name" value="ORF017-like"/>
</dbReference>
<evidence type="ECO:0000313" key="1">
    <source>
        <dbReference type="EMBL" id="SEK64226.1"/>
    </source>
</evidence>
<dbReference type="RefSeq" id="WP_090827302.1">
    <property type="nucleotide sequence ID" value="NZ_FOBH01000002.1"/>
</dbReference>
<gene>
    <name evidence="1" type="ORF">SAMN05216387_102250</name>
</gene>
<dbReference type="NCBIfam" id="TIGR04387">
    <property type="entry name" value="capsid_maj_N4"/>
    <property type="match status" value="1"/>
</dbReference>
<name>A0A1H7IP57_9PROT</name>
<dbReference type="OrthoDB" id="8877014at2"/>
<evidence type="ECO:0000313" key="2">
    <source>
        <dbReference type="Proteomes" id="UP000198620"/>
    </source>
</evidence>
<organism evidence="1 2">
    <name type="scientific">Nitrosovibrio tenuis</name>
    <dbReference type="NCBI Taxonomy" id="1233"/>
    <lineage>
        <taxon>Bacteria</taxon>
        <taxon>Pseudomonadati</taxon>
        <taxon>Pseudomonadota</taxon>
        <taxon>Betaproteobacteria</taxon>
        <taxon>Nitrosomonadales</taxon>
        <taxon>Nitrosomonadaceae</taxon>
        <taxon>Nitrosovibrio</taxon>
    </lineage>
</organism>